<evidence type="ECO:0000313" key="8">
    <source>
        <dbReference type="Proteomes" id="UP000230161"/>
    </source>
</evidence>
<reference evidence="7 8" key="1">
    <citation type="submission" date="2017-11" db="EMBL/GenBank/DDBJ databases">
        <title>Genomic Encyclopedia of Archaeal and Bacterial Type Strains, Phase II (KMG-II): From Individual Species to Whole Genera.</title>
        <authorList>
            <person name="Goeker M."/>
        </authorList>
    </citation>
    <scope>NUCLEOTIDE SEQUENCE [LARGE SCALE GENOMIC DNA]</scope>
    <source>
        <strain evidence="7 8">DSM 25625</strain>
    </source>
</reference>
<gene>
    <name evidence="7" type="ORF">CLV54_1062</name>
</gene>
<organism evidence="7 8">
    <name type="scientific">Compostimonas suwonensis</name>
    <dbReference type="NCBI Taxonomy" id="1048394"/>
    <lineage>
        <taxon>Bacteria</taxon>
        <taxon>Bacillati</taxon>
        <taxon>Actinomycetota</taxon>
        <taxon>Actinomycetes</taxon>
        <taxon>Micrococcales</taxon>
        <taxon>Microbacteriaceae</taxon>
        <taxon>Compostimonas</taxon>
    </lineage>
</organism>
<keyword evidence="4 5" id="KW-0472">Membrane</keyword>
<dbReference type="Pfam" id="PF13515">
    <property type="entry name" value="FUSC_2"/>
    <property type="match status" value="1"/>
</dbReference>
<feature type="transmembrane region" description="Helical" evidence="5">
    <location>
        <begin position="112"/>
        <end position="128"/>
    </location>
</feature>
<dbReference type="OrthoDB" id="5176502at2"/>
<evidence type="ECO:0000256" key="4">
    <source>
        <dbReference type="ARBA" id="ARBA00023136"/>
    </source>
</evidence>
<feature type="transmembrane region" description="Helical" evidence="5">
    <location>
        <begin position="26"/>
        <end position="52"/>
    </location>
</feature>
<comment type="caution">
    <text evidence="7">The sequence shown here is derived from an EMBL/GenBank/DDBJ whole genome shotgun (WGS) entry which is preliminary data.</text>
</comment>
<evidence type="ECO:0000256" key="1">
    <source>
        <dbReference type="ARBA" id="ARBA00004141"/>
    </source>
</evidence>
<feature type="domain" description="Integral membrane bound transporter" evidence="6">
    <location>
        <begin position="27"/>
        <end position="150"/>
    </location>
</feature>
<feature type="transmembrane region" description="Helical" evidence="5">
    <location>
        <begin position="89"/>
        <end position="105"/>
    </location>
</feature>
<keyword evidence="2 5" id="KW-0812">Transmembrane</keyword>
<name>A0A2M9BZ87_9MICO</name>
<dbReference type="RefSeq" id="WP_100343902.1">
    <property type="nucleotide sequence ID" value="NZ_PGFB01000002.1"/>
</dbReference>
<evidence type="ECO:0000256" key="5">
    <source>
        <dbReference type="SAM" id="Phobius"/>
    </source>
</evidence>
<dbReference type="GO" id="GO:0016020">
    <property type="term" value="C:membrane"/>
    <property type="evidence" value="ECO:0007669"/>
    <property type="project" value="UniProtKB-SubCell"/>
</dbReference>
<feature type="transmembrane region" description="Helical" evidence="5">
    <location>
        <begin position="64"/>
        <end position="83"/>
    </location>
</feature>
<evidence type="ECO:0000256" key="2">
    <source>
        <dbReference type="ARBA" id="ARBA00022692"/>
    </source>
</evidence>
<accession>A0A2M9BZ87</accession>
<dbReference type="InterPro" id="IPR049453">
    <property type="entry name" value="Memb_transporter_dom"/>
</dbReference>
<keyword evidence="3 5" id="KW-1133">Transmembrane helix</keyword>
<protein>
    <submittedName>
        <fullName evidence="7">Aromatic acid exporter family member 1</fullName>
    </submittedName>
</protein>
<evidence type="ECO:0000313" key="7">
    <source>
        <dbReference type="EMBL" id="PJJ63397.1"/>
    </source>
</evidence>
<proteinExistence type="predicted"/>
<dbReference type="Proteomes" id="UP000230161">
    <property type="component" value="Unassembled WGS sequence"/>
</dbReference>
<dbReference type="EMBL" id="PGFB01000002">
    <property type="protein sequence ID" value="PJJ63397.1"/>
    <property type="molecule type" value="Genomic_DNA"/>
</dbReference>
<sequence length="348" mass="37053">MRFISSLRTSSRVPFLQVVKTTVATLLAWLIAAAVFPGTLPIFAAIAALIVVQPSVNQSFGKAIERSVGVILGVLVATIIGAIFGTGDWIVLLTVVVAILIAWVLRLGPGSASQIPISAMLVLAIGAGKPDYAVERIIETIIGAAIGLVVNVLIVPPVLVEPANRAIAQLTANSALVIDQLADALTTPQSPGQLEQLLTDARALRDERDAAAGAVAQATDSLTLNPRSARHRVTLHHDEEFLLLLSGIITREIGMVRAVHDHYDDGLRTEPTVRAIAVELTRAAHDLRLRADEIGRDPSASPTRAAHTAELPALTAPLTVAKPHPDHWILIGSLLEDLRRIREEIVGE</sequence>
<comment type="subcellular location">
    <subcellularLocation>
        <location evidence="1">Membrane</location>
        <topology evidence="1">Multi-pass membrane protein</topology>
    </subcellularLocation>
</comment>
<evidence type="ECO:0000259" key="6">
    <source>
        <dbReference type="Pfam" id="PF13515"/>
    </source>
</evidence>
<evidence type="ECO:0000256" key="3">
    <source>
        <dbReference type="ARBA" id="ARBA00022989"/>
    </source>
</evidence>
<keyword evidence="8" id="KW-1185">Reference proteome</keyword>
<feature type="transmembrane region" description="Helical" evidence="5">
    <location>
        <begin position="140"/>
        <end position="160"/>
    </location>
</feature>
<dbReference type="AlphaFoldDB" id="A0A2M9BZ87"/>